<dbReference type="Gene3D" id="2.30.42.10">
    <property type="match status" value="1"/>
</dbReference>
<organism evidence="2 3">
    <name type="scientific">Chrysochromulina tobinii</name>
    <dbReference type="NCBI Taxonomy" id="1460289"/>
    <lineage>
        <taxon>Eukaryota</taxon>
        <taxon>Haptista</taxon>
        <taxon>Haptophyta</taxon>
        <taxon>Prymnesiophyceae</taxon>
        <taxon>Prymnesiales</taxon>
        <taxon>Chrysochromulinaceae</taxon>
        <taxon>Chrysochromulina</taxon>
    </lineage>
</organism>
<evidence type="ECO:0000256" key="1">
    <source>
        <dbReference type="SAM" id="MobiDB-lite"/>
    </source>
</evidence>
<dbReference type="InterPro" id="IPR000048">
    <property type="entry name" value="IQ_motif_EF-hand-BS"/>
</dbReference>
<dbReference type="PROSITE" id="PS50096">
    <property type="entry name" value="IQ"/>
    <property type="match status" value="1"/>
</dbReference>
<dbReference type="Proteomes" id="UP000037460">
    <property type="component" value="Unassembled WGS sequence"/>
</dbReference>
<evidence type="ECO:0000313" key="2">
    <source>
        <dbReference type="EMBL" id="KOO32858.1"/>
    </source>
</evidence>
<protein>
    <recommendedName>
        <fullName evidence="4">PDZ domain-containing protein</fullName>
    </recommendedName>
</protein>
<gene>
    <name evidence="2" type="ORF">Ctob_010579</name>
</gene>
<feature type="region of interest" description="Disordered" evidence="1">
    <location>
        <begin position="239"/>
        <end position="276"/>
    </location>
</feature>
<accession>A0A0M0K393</accession>
<name>A0A0M0K393_9EUKA</name>
<dbReference type="EMBL" id="JWZX01001668">
    <property type="protein sequence ID" value="KOO32858.1"/>
    <property type="molecule type" value="Genomic_DNA"/>
</dbReference>
<evidence type="ECO:0008006" key="4">
    <source>
        <dbReference type="Google" id="ProtNLM"/>
    </source>
</evidence>
<sequence length="357" mass="38863">MKVVEKRPHLSIPAVNSDKENFDDGLLSPRRLAQGLNAFGAMRNAGANWGAALVHAIQGHKMTEEQAALCIQSHWRKHEAVVDNVARVLAAEFIQRFVRERAYKRDQKLQAEMLAAMIQQESYEVAYEARAATKINMTWRGHLARMHVRKLREARAPKGFGGITKRSLSFGKSKRSKAHLAASPMMAPDFAPTVARATTQRSGVTSTAPPVPSEPPVENKQLRDLMSALLGDPVNIEVAPAAAPTSGGGGSSRTGSNGVGSNTTSSVKKPGGRAEQQGLVRVEDVILSVDGRSCAGKLMQEVMVPGRSVYVVEISRTEYMTGRELAKATSAIRRSLSFDKKASTGVKRSFSFDRKKW</sequence>
<feature type="compositionally biased region" description="Polar residues" evidence="1">
    <location>
        <begin position="196"/>
        <end position="208"/>
    </location>
</feature>
<reference evidence="3" key="1">
    <citation type="journal article" date="2015" name="PLoS Genet.">
        <title>Genome Sequence and Transcriptome Analyses of Chrysochromulina tobin: Metabolic Tools for Enhanced Algal Fitness in the Prominent Order Prymnesiales (Haptophyceae).</title>
        <authorList>
            <person name="Hovde B.T."/>
            <person name="Deodato C.R."/>
            <person name="Hunsperger H.M."/>
            <person name="Ryken S.A."/>
            <person name="Yost W."/>
            <person name="Jha R.K."/>
            <person name="Patterson J."/>
            <person name="Monnat R.J. Jr."/>
            <person name="Barlow S.B."/>
            <person name="Starkenburg S.R."/>
            <person name="Cattolico R.A."/>
        </authorList>
    </citation>
    <scope>NUCLEOTIDE SEQUENCE</scope>
    <source>
        <strain evidence="3">CCMP291</strain>
    </source>
</reference>
<proteinExistence type="predicted"/>
<keyword evidence="3" id="KW-1185">Reference proteome</keyword>
<comment type="caution">
    <text evidence="2">The sequence shown here is derived from an EMBL/GenBank/DDBJ whole genome shotgun (WGS) entry which is preliminary data.</text>
</comment>
<dbReference type="InterPro" id="IPR036034">
    <property type="entry name" value="PDZ_sf"/>
</dbReference>
<feature type="region of interest" description="Disordered" evidence="1">
    <location>
        <begin position="195"/>
        <end position="218"/>
    </location>
</feature>
<evidence type="ECO:0000313" key="3">
    <source>
        <dbReference type="Proteomes" id="UP000037460"/>
    </source>
</evidence>
<dbReference type="AlphaFoldDB" id="A0A0M0K393"/>
<feature type="compositionally biased region" description="Low complexity" evidence="1">
    <location>
        <begin position="253"/>
        <end position="267"/>
    </location>
</feature>
<dbReference type="Pfam" id="PF00612">
    <property type="entry name" value="IQ"/>
    <property type="match status" value="2"/>
</dbReference>
<dbReference type="SUPFAM" id="SSF50156">
    <property type="entry name" value="PDZ domain-like"/>
    <property type="match status" value="1"/>
</dbReference>